<evidence type="ECO:0000259" key="7">
    <source>
        <dbReference type="PROSITE" id="PS50850"/>
    </source>
</evidence>
<feature type="transmembrane region" description="Helical" evidence="6">
    <location>
        <begin position="262"/>
        <end position="282"/>
    </location>
</feature>
<dbReference type="InterPro" id="IPR020846">
    <property type="entry name" value="MFS_dom"/>
</dbReference>
<evidence type="ECO:0000256" key="4">
    <source>
        <dbReference type="ARBA" id="ARBA00022989"/>
    </source>
</evidence>
<feature type="domain" description="Major facilitator superfamily (MFS) profile" evidence="7">
    <location>
        <begin position="28"/>
        <end position="433"/>
    </location>
</feature>
<organism evidence="8 9">
    <name type="scientific">Bacillus aerolatus</name>
    <dbReference type="NCBI Taxonomy" id="2653354"/>
    <lineage>
        <taxon>Bacteria</taxon>
        <taxon>Bacillati</taxon>
        <taxon>Bacillota</taxon>
        <taxon>Bacilli</taxon>
        <taxon>Bacillales</taxon>
        <taxon>Bacillaceae</taxon>
        <taxon>Bacillus</taxon>
    </lineage>
</organism>
<feature type="transmembrane region" description="Helical" evidence="6">
    <location>
        <begin position="294"/>
        <end position="313"/>
    </location>
</feature>
<dbReference type="InterPro" id="IPR005829">
    <property type="entry name" value="Sugar_transporter_CS"/>
</dbReference>
<dbReference type="GO" id="GO:0005886">
    <property type="term" value="C:plasma membrane"/>
    <property type="evidence" value="ECO:0007669"/>
    <property type="project" value="UniProtKB-SubCell"/>
</dbReference>
<evidence type="ECO:0000313" key="8">
    <source>
        <dbReference type="EMBL" id="KAB7708282.1"/>
    </source>
</evidence>
<dbReference type="Pfam" id="PF00083">
    <property type="entry name" value="Sugar_tr"/>
    <property type="match status" value="1"/>
</dbReference>
<feature type="transmembrane region" description="Helical" evidence="6">
    <location>
        <begin position="94"/>
        <end position="112"/>
    </location>
</feature>
<dbReference type="InterPro" id="IPR005828">
    <property type="entry name" value="MFS_sugar_transport-like"/>
</dbReference>
<dbReference type="Proteomes" id="UP000429595">
    <property type="component" value="Unassembled WGS sequence"/>
</dbReference>
<name>A0A6I1FIX9_9BACI</name>
<feature type="transmembrane region" description="Helical" evidence="6">
    <location>
        <begin position="152"/>
        <end position="175"/>
    </location>
</feature>
<dbReference type="SUPFAM" id="SSF103473">
    <property type="entry name" value="MFS general substrate transporter"/>
    <property type="match status" value="1"/>
</dbReference>
<evidence type="ECO:0000256" key="1">
    <source>
        <dbReference type="ARBA" id="ARBA00004651"/>
    </source>
</evidence>
<feature type="transmembrane region" description="Helical" evidence="6">
    <location>
        <begin position="30"/>
        <end position="53"/>
    </location>
</feature>
<evidence type="ECO:0000256" key="6">
    <source>
        <dbReference type="SAM" id="Phobius"/>
    </source>
</evidence>
<protein>
    <submittedName>
        <fullName evidence="8">MFS transporter</fullName>
    </submittedName>
</protein>
<proteinExistence type="predicted"/>
<dbReference type="PROSITE" id="PS50850">
    <property type="entry name" value="MFS"/>
    <property type="match status" value="1"/>
</dbReference>
<keyword evidence="9" id="KW-1185">Reference proteome</keyword>
<keyword evidence="2" id="KW-0813">Transport</keyword>
<comment type="subcellular location">
    <subcellularLocation>
        <location evidence="1">Cell membrane</location>
        <topology evidence="1">Multi-pass membrane protein</topology>
    </subcellularLocation>
</comment>
<feature type="transmembrane region" description="Helical" evidence="6">
    <location>
        <begin position="320"/>
        <end position="339"/>
    </location>
</feature>
<dbReference type="GO" id="GO:0022857">
    <property type="term" value="F:transmembrane transporter activity"/>
    <property type="evidence" value="ECO:0007669"/>
    <property type="project" value="InterPro"/>
</dbReference>
<evidence type="ECO:0000313" key="9">
    <source>
        <dbReference type="Proteomes" id="UP000429595"/>
    </source>
</evidence>
<dbReference type="CDD" id="cd17316">
    <property type="entry name" value="MFS_SV2_like"/>
    <property type="match status" value="1"/>
</dbReference>
<dbReference type="Gene3D" id="1.20.1250.20">
    <property type="entry name" value="MFS general substrate transporter like domains"/>
    <property type="match status" value="1"/>
</dbReference>
<sequence length="462" mass="50885">MGNEGTCLMPERKFRMDDAPLNKFHFKITALTFGANFSDGYTLGIIGMALTLISPEMNLSPMWEGLIGSSALIGLFFGSLLLGGLSDRIGRQKIFLTNFLVITIASILQFFVNDPATLFILRLMIGLALGGDYAVGTTLLAEFAPRKYRGALLASLNIVWTVGYVVANFVGFYMGKAGPESWRWMLISAAIPAFIVLILRIGTPESPRWLISKGRIEEAQQIIRKHIGANVEMDKNVGNSQANARFLDLFSKRLWKRTAFGGLFYVCQVIPYFAIYTFLPTILKYMGFTENFSVYMWLNIFLLIGSIVGLWFLEKFTRRGFTIGSFTFLVVSMFMLSIISNPLLAIIFFLVFTFVMAAATNLEFVYPSELFPTEIRGSGIGVVTAISRIGAAIGTFLLPVSMSSFGLQATMGGMAVILLIGTIISIAWAPETKALSLSEVNSTSDSANEIDESLHSSVKENL</sequence>
<dbReference type="PROSITE" id="PS00217">
    <property type="entry name" value="SUGAR_TRANSPORT_2"/>
    <property type="match status" value="1"/>
</dbReference>
<keyword evidence="3 6" id="KW-0812">Transmembrane</keyword>
<accession>A0A6I1FIX9</accession>
<dbReference type="InterPro" id="IPR036259">
    <property type="entry name" value="MFS_trans_sf"/>
</dbReference>
<feature type="transmembrane region" description="Helical" evidence="6">
    <location>
        <begin position="181"/>
        <end position="199"/>
    </location>
</feature>
<dbReference type="AlphaFoldDB" id="A0A6I1FIX9"/>
<dbReference type="PANTHER" id="PTHR23511:SF34">
    <property type="entry name" value="SYNAPTIC VESICLE GLYCOPROTEIN 2"/>
    <property type="match status" value="1"/>
</dbReference>
<reference evidence="8 9" key="1">
    <citation type="submission" date="2019-10" db="EMBL/GenBank/DDBJ databases">
        <title>Bacillus aerolatum sp. nov., isolated from bioaerosol of sport playgrounds.</title>
        <authorList>
            <person name="Chen P."/>
            <person name="Zhang G."/>
        </authorList>
    </citation>
    <scope>NUCLEOTIDE SEQUENCE [LARGE SCALE GENOMIC DNA]</scope>
    <source>
        <strain evidence="8 9">CX253</strain>
    </source>
</reference>
<gene>
    <name evidence="8" type="ORF">F9802_06170</name>
</gene>
<comment type="caution">
    <text evidence="8">The sequence shown here is derived from an EMBL/GenBank/DDBJ whole genome shotgun (WGS) entry which is preliminary data.</text>
</comment>
<feature type="transmembrane region" description="Helical" evidence="6">
    <location>
        <begin position="378"/>
        <end position="399"/>
    </location>
</feature>
<dbReference type="PANTHER" id="PTHR23511">
    <property type="entry name" value="SYNAPTIC VESICLE GLYCOPROTEIN 2"/>
    <property type="match status" value="1"/>
</dbReference>
<feature type="transmembrane region" description="Helical" evidence="6">
    <location>
        <begin position="65"/>
        <end position="82"/>
    </location>
</feature>
<keyword evidence="5 6" id="KW-0472">Membrane</keyword>
<evidence type="ECO:0000256" key="3">
    <source>
        <dbReference type="ARBA" id="ARBA00022692"/>
    </source>
</evidence>
<feature type="transmembrane region" description="Helical" evidence="6">
    <location>
        <begin position="345"/>
        <end position="366"/>
    </location>
</feature>
<dbReference type="EMBL" id="WEIO01000002">
    <property type="protein sequence ID" value="KAB7708282.1"/>
    <property type="molecule type" value="Genomic_DNA"/>
</dbReference>
<evidence type="ECO:0000256" key="5">
    <source>
        <dbReference type="ARBA" id="ARBA00023136"/>
    </source>
</evidence>
<feature type="transmembrane region" description="Helical" evidence="6">
    <location>
        <begin position="118"/>
        <end position="140"/>
    </location>
</feature>
<evidence type="ECO:0000256" key="2">
    <source>
        <dbReference type="ARBA" id="ARBA00022448"/>
    </source>
</evidence>
<feature type="transmembrane region" description="Helical" evidence="6">
    <location>
        <begin position="405"/>
        <end position="429"/>
    </location>
</feature>
<keyword evidence="4 6" id="KW-1133">Transmembrane helix</keyword>